<keyword evidence="3" id="KW-0949">S-adenosyl-L-methionine</keyword>
<organism evidence="7 8">
    <name type="scientific">Nocardiopsis alba</name>
    <dbReference type="NCBI Taxonomy" id="53437"/>
    <lineage>
        <taxon>Bacteria</taxon>
        <taxon>Bacillati</taxon>
        <taxon>Actinomycetota</taxon>
        <taxon>Actinomycetes</taxon>
        <taxon>Streptosporangiales</taxon>
        <taxon>Nocardiopsidaceae</taxon>
        <taxon>Nocardiopsis</taxon>
    </lineage>
</organism>
<dbReference type="GO" id="GO:0008171">
    <property type="term" value="F:O-methyltransferase activity"/>
    <property type="evidence" value="ECO:0007669"/>
    <property type="project" value="InterPro"/>
</dbReference>
<gene>
    <name evidence="7" type="ORF">GTW20_05065</name>
</gene>
<dbReference type="PANTHER" id="PTHR43712">
    <property type="entry name" value="PUTATIVE (AFU_ORTHOLOGUE AFUA_4G14580)-RELATED"/>
    <property type="match status" value="1"/>
</dbReference>
<reference evidence="7 8" key="1">
    <citation type="journal article" date="2019" name="Nat. Commun.">
        <title>The antimicrobial potential of Streptomyces from insect microbiomes.</title>
        <authorList>
            <person name="Chevrette M.G."/>
            <person name="Carlson C.M."/>
            <person name="Ortega H.E."/>
            <person name="Thomas C."/>
            <person name="Ananiev G.E."/>
            <person name="Barns K.J."/>
            <person name="Book A.J."/>
            <person name="Cagnazzo J."/>
            <person name="Carlos C."/>
            <person name="Flanigan W."/>
            <person name="Grubbs K.J."/>
            <person name="Horn H.A."/>
            <person name="Hoffmann F.M."/>
            <person name="Klassen J.L."/>
            <person name="Knack J.J."/>
            <person name="Lewin G.R."/>
            <person name="McDonald B.R."/>
            <person name="Muller L."/>
            <person name="Melo W.G.P."/>
            <person name="Pinto-Tomas A.A."/>
            <person name="Schmitz A."/>
            <person name="Wendt-Pienkowski E."/>
            <person name="Wildman S."/>
            <person name="Zhao M."/>
            <person name="Zhang F."/>
            <person name="Bugni T.S."/>
            <person name="Andes D.R."/>
            <person name="Pupo M.T."/>
            <person name="Currie C.R."/>
        </authorList>
    </citation>
    <scope>NUCLEOTIDE SEQUENCE [LARGE SCALE GENOMIC DNA]</scope>
    <source>
        <strain evidence="7 8">SID5840</strain>
    </source>
</reference>
<dbReference type="InterPro" id="IPR001077">
    <property type="entry name" value="COMT_C"/>
</dbReference>
<feature type="domain" description="O-methyltransferase C-terminal" evidence="5">
    <location>
        <begin position="102"/>
        <end position="306"/>
    </location>
</feature>
<dbReference type="GO" id="GO:0032259">
    <property type="term" value="P:methylation"/>
    <property type="evidence" value="ECO:0007669"/>
    <property type="project" value="UniProtKB-KW"/>
</dbReference>
<evidence type="ECO:0000256" key="1">
    <source>
        <dbReference type="ARBA" id="ARBA00022603"/>
    </source>
</evidence>
<comment type="caution">
    <text evidence="7">The sequence shown here is derived from an EMBL/GenBank/DDBJ whole genome shotgun (WGS) entry which is preliminary data.</text>
</comment>
<dbReference type="SUPFAM" id="SSF46785">
    <property type="entry name" value="Winged helix' DNA-binding domain"/>
    <property type="match status" value="1"/>
</dbReference>
<evidence type="ECO:0000313" key="7">
    <source>
        <dbReference type="EMBL" id="MYR31654.1"/>
    </source>
</evidence>
<dbReference type="Gene3D" id="1.10.287.1350">
    <property type="match status" value="1"/>
</dbReference>
<evidence type="ECO:0000256" key="3">
    <source>
        <dbReference type="ARBA" id="ARBA00022691"/>
    </source>
</evidence>
<dbReference type="SUPFAM" id="SSF53335">
    <property type="entry name" value="S-adenosyl-L-methionine-dependent methyltransferases"/>
    <property type="match status" value="1"/>
</dbReference>
<evidence type="ECO:0000256" key="4">
    <source>
        <dbReference type="PIRSR" id="PIRSR005739-1"/>
    </source>
</evidence>
<dbReference type="InterPro" id="IPR036388">
    <property type="entry name" value="WH-like_DNA-bd_sf"/>
</dbReference>
<evidence type="ECO:0008006" key="9">
    <source>
        <dbReference type="Google" id="ProtNLM"/>
    </source>
</evidence>
<proteinExistence type="predicted"/>
<feature type="domain" description="O-methyltransferase dimerisation" evidence="6">
    <location>
        <begin position="7"/>
        <end position="79"/>
    </location>
</feature>
<dbReference type="EMBL" id="WWHY01000001">
    <property type="protein sequence ID" value="MYR31654.1"/>
    <property type="molecule type" value="Genomic_DNA"/>
</dbReference>
<evidence type="ECO:0000313" key="8">
    <source>
        <dbReference type="Proteomes" id="UP000467124"/>
    </source>
</evidence>
<dbReference type="PANTHER" id="PTHR43712:SF2">
    <property type="entry name" value="O-METHYLTRANSFERASE CICE"/>
    <property type="match status" value="1"/>
</dbReference>
<evidence type="ECO:0000259" key="5">
    <source>
        <dbReference type="Pfam" id="PF00891"/>
    </source>
</evidence>
<protein>
    <recommendedName>
        <fullName evidence="9">Methyltransferase</fullName>
    </recommendedName>
</protein>
<accession>A0A7K2IPF1</accession>
<dbReference type="InterPro" id="IPR016461">
    <property type="entry name" value="COMT-like"/>
</dbReference>
<dbReference type="Pfam" id="PF08100">
    <property type="entry name" value="Dimerisation"/>
    <property type="match status" value="1"/>
</dbReference>
<keyword evidence="2" id="KW-0808">Transferase</keyword>
<feature type="active site" description="Proton acceptor" evidence="4">
    <location>
        <position position="235"/>
    </location>
</feature>
<dbReference type="RefSeq" id="WP_161110377.1">
    <property type="nucleotide sequence ID" value="NZ_WWHY01000001.1"/>
</dbReference>
<dbReference type="InterPro" id="IPR029063">
    <property type="entry name" value="SAM-dependent_MTases_sf"/>
</dbReference>
<evidence type="ECO:0000259" key="6">
    <source>
        <dbReference type="Pfam" id="PF08100"/>
    </source>
</evidence>
<dbReference type="Proteomes" id="UP000467124">
    <property type="component" value="Unassembled WGS sequence"/>
</dbReference>
<dbReference type="PIRSF" id="PIRSF005739">
    <property type="entry name" value="O-mtase"/>
    <property type="match status" value="1"/>
</dbReference>
<dbReference type="Gene3D" id="3.40.50.150">
    <property type="entry name" value="Vaccinia Virus protein VP39"/>
    <property type="match status" value="1"/>
</dbReference>
<sequence>MQRLLLLGMPWVGQAIYVIAKLGVADALADGPVGSDELAAQVSAHPGALYRFCRAMTALELMEEHSDRRFSLTEGGHLLRTGAPGSFRHFAVVNGAEAFTAWAEVEHSVRTGEPAFERVHGMPHFDYLAQNPEANSDFNAMAGAGTTPRILADLDLSEARVIVDIGGSTGTTLSEVLRGNPQASGILQDLPNVVAEAPEVLRRYGVEDRCEIVGKSFFDGVPEGADVYLLCRVLHDWSDEDSLRLLDQVRSAMRPGARLVIVDQTIPDTPGFHPGKLTDLQMLVVLGGKERTVEEMTDLLDKSGFQVTGVRRPEVPGPGGETAIEAVAS</sequence>
<dbReference type="Pfam" id="PF00891">
    <property type="entry name" value="Methyltransf_2"/>
    <property type="match status" value="1"/>
</dbReference>
<dbReference type="InterPro" id="IPR012967">
    <property type="entry name" value="COMT_dimerisation"/>
</dbReference>
<dbReference type="PROSITE" id="PS51683">
    <property type="entry name" value="SAM_OMT_II"/>
    <property type="match status" value="1"/>
</dbReference>
<name>A0A7K2IPF1_9ACTN</name>
<dbReference type="Gene3D" id="1.10.10.10">
    <property type="entry name" value="Winged helix-like DNA-binding domain superfamily/Winged helix DNA-binding domain"/>
    <property type="match status" value="1"/>
</dbReference>
<dbReference type="InterPro" id="IPR036390">
    <property type="entry name" value="WH_DNA-bd_sf"/>
</dbReference>
<dbReference type="GO" id="GO:0046983">
    <property type="term" value="F:protein dimerization activity"/>
    <property type="evidence" value="ECO:0007669"/>
    <property type="project" value="InterPro"/>
</dbReference>
<keyword evidence="1" id="KW-0489">Methyltransferase</keyword>
<dbReference type="CDD" id="cd02440">
    <property type="entry name" value="AdoMet_MTases"/>
    <property type="match status" value="1"/>
</dbReference>
<evidence type="ECO:0000256" key="2">
    <source>
        <dbReference type="ARBA" id="ARBA00022679"/>
    </source>
</evidence>
<dbReference type="AlphaFoldDB" id="A0A7K2IPF1"/>